<reference evidence="2" key="1">
    <citation type="submission" date="2012-08" db="EMBL/GenBank/DDBJ databases">
        <title>The Genome Sequence of Wuchereria bancrofti.</title>
        <authorList>
            <person name="Nutman T.B."/>
            <person name="Fink D.L."/>
            <person name="Russ C."/>
            <person name="Young S."/>
            <person name="Zeng Q."/>
            <person name="Koehrsen M."/>
            <person name="Alvarado L."/>
            <person name="Berlin A."/>
            <person name="Chapman S.B."/>
            <person name="Chen Z."/>
            <person name="Freedman E."/>
            <person name="Gellesch M."/>
            <person name="Goldberg J."/>
            <person name="Griggs A."/>
            <person name="Gujja S."/>
            <person name="Heilman E.R."/>
            <person name="Heiman D."/>
            <person name="Hepburn T."/>
            <person name="Howarth C."/>
            <person name="Jen D."/>
            <person name="Larson L."/>
            <person name="Lewis B."/>
            <person name="Mehta T."/>
            <person name="Park D."/>
            <person name="Pearson M."/>
            <person name="Roberts A."/>
            <person name="Saif S."/>
            <person name="Shea T."/>
            <person name="Shenoy N."/>
            <person name="Sisk P."/>
            <person name="Stolte C."/>
            <person name="Sykes S."/>
            <person name="Walk T."/>
            <person name="White J."/>
            <person name="Yandava C."/>
            <person name="Haas B."/>
            <person name="Henn M.R."/>
            <person name="Nusbaum C."/>
            <person name="Birren B."/>
        </authorList>
    </citation>
    <scope>NUCLEOTIDE SEQUENCE [LARGE SCALE GENOMIC DNA]</scope>
    <source>
        <strain evidence="2">NA</strain>
    </source>
</reference>
<proteinExistence type="predicted"/>
<gene>
    <name evidence="1" type="ORF">WUBG_14197</name>
</gene>
<dbReference type="Proteomes" id="UP000004810">
    <property type="component" value="Unassembled WGS sequence"/>
</dbReference>
<name>J9AKW1_WUCBA</name>
<sequence>MASYHNSGCKNDDDCTFRAKCGRDGGCKEGKWSLHHRICRVSLECGNSPTMKFVCRRFECTYRRNVPFECDACRFDEFCDLYENCLPVQRFSGERLYVD</sequence>
<evidence type="ECO:0000313" key="1">
    <source>
        <dbReference type="EMBL" id="EJW74895.1"/>
    </source>
</evidence>
<dbReference type="EMBL" id="ADBV01011438">
    <property type="protein sequence ID" value="EJW74895.1"/>
    <property type="molecule type" value="Genomic_DNA"/>
</dbReference>
<dbReference type="AlphaFoldDB" id="J9AKW1"/>
<comment type="caution">
    <text evidence="1">The sequence shown here is derived from an EMBL/GenBank/DDBJ whole genome shotgun (WGS) entry which is preliminary data.</text>
</comment>
<evidence type="ECO:0000313" key="2">
    <source>
        <dbReference type="Proteomes" id="UP000004810"/>
    </source>
</evidence>
<accession>J9AKW1</accession>
<protein>
    <submittedName>
        <fullName evidence="1">Uncharacterized protein</fullName>
    </submittedName>
</protein>
<organism evidence="1 2">
    <name type="scientific">Wuchereria bancrofti</name>
    <dbReference type="NCBI Taxonomy" id="6293"/>
    <lineage>
        <taxon>Eukaryota</taxon>
        <taxon>Metazoa</taxon>
        <taxon>Ecdysozoa</taxon>
        <taxon>Nematoda</taxon>
        <taxon>Chromadorea</taxon>
        <taxon>Rhabditida</taxon>
        <taxon>Spirurina</taxon>
        <taxon>Spiruromorpha</taxon>
        <taxon>Filarioidea</taxon>
        <taxon>Onchocercidae</taxon>
        <taxon>Wuchereria</taxon>
    </lineage>
</organism>